<feature type="transmembrane region" description="Helical" evidence="1">
    <location>
        <begin position="12"/>
        <end position="38"/>
    </location>
</feature>
<keyword evidence="1" id="KW-1133">Transmembrane helix</keyword>
<comment type="caution">
    <text evidence="2">The sequence shown here is derived from an EMBL/GenBank/DDBJ whole genome shotgun (WGS) entry which is preliminary data.</text>
</comment>
<dbReference type="EMBL" id="LAZR01067754">
    <property type="protein sequence ID" value="KKK50965.1"/>
    <property type="molecule type" value="Genomic_DNA"/>
</dbReference>
<dbReference type="AlphaFoldDB" id="A0A0F8WRL5"/>
<evidence type="ECO:0000313" key="2">
    <source>
        <dbReference type="EMBL" id="KKK50965.1"/>
    </source>
</evidence>
<evidence type="ECO:0000256" key="1">
    <source>
        <dbReference type="SAM" id="Phobius"/>
    </source>
</evidence>
<proteinExistence type="predicted"/>
<dbReference type="SUPFAM" id="SSF51161">
    <property type="entry name" value="Trimeric LpxA-like enzymes"/>
    <property type="match status" value="1"/>
</dbReference>
<accession>A0A0F8WRL5</accession>
<evidence type="ECO:0008006" key="3">
    <source>
        <dbReference type="Google" id="ProtNLM"/>
    </source>
</evidence>
<feature type="transmembrane region" description="Helical" evidence="1">
    <location>
        <begin position="50"/>
        <end position="68"/>
    </location>
</feature>
<organism evidence="2">
    <name type="scientific">marine sediment metagenome</name>
    <dbReference type="NCBI Taxonomy" id="412755"/>
    <lineage>
        <taxon>unclassified sequences</taxon>
        <taxon>metagenomes</taxon>
        <taxon>ecological metagenomes</taxon>
    </lineage>
</organism>
<name>A0A0F8WRL5_9ZZZZ</name>
<keyword evidence="1" id="KW-0812">Transmembrane</keyword>
<feature type="non-terminal residue" evidence="2">
    <location>
        <position position="1"/>
    </location>
</feature>
<sequence>PPKEEVNLQFHLYIVIFMVIYYGSWLLPAIIFWGYFFFPFRIFFLESTNFITIFTDFTSLISLILMPLVIFGCYLLHLLLVGIITKVLWYLTERASPSKLGIIPRNIRSRTANYYHIRSFVIKYGKNSFMKGPFPFLAKWFYNFVGSSKIGKETVMEESVMNDKFINVGKNCYIGVNSTLASHLLQGVFGNISYFEIKVGDNVTAAAMSQIGPGSEIHDDAYLLPLASVSKHSEINTSKKKNYYFGIPMRKIFKRKIMEYLKISKEDIERNKNFNEKYVEETTKIKQKKEPIEEELIEEELIEEIKSSEKIQLELPNFEDLTEKDLAIDFTTSSAISRVNI</sequence>
<keyword evidence="1" id="KW-0472">Membrane</keyword>
<protein>
    <recommendedName>
        <fullName evidence="3">Acetyltransferase</fullName>
    </recommendedName>
</protein>
<dbReference type="Gene3D" id="2.160.10.10">
    <property type="entry name" value="Hexapeptide repeat proteins"/>
    <property type="match status" value="1"/>
</dbReference>
<feature type="non-terminal residue" evidence="2">
    <location>
        <position position="341"/>
    </location>
</feature>
<reference evidence="2" key="1">
    <citation type="journal article" date="2015" name="Nature">
        <title>Complex archaea that bridge the gap between prokaryotes and eukaryotes.</title>
        <authorList>
            <person name="Spang A."/>
            <person name="Saw J.H."/>
            <person name="Jorgensen S.L."/>
            <person name="Zaremba-Niedzwiedzka K."/>
            <person name="Martijn J."/>
            <person name="Lind A.E."/>
            <person name="van Eijk R."/>
            <person name="Schleper C."/>
            <person name="Guy L."/>
            <person name="Ettema T.J."/>
        </authorList>
    </citation>
    <scope>NUCLEOTIDE SEQUENCE</scope>
</reference>
<gene>
    <name evidence="2" type="ORF">LCGC14_3119740</name>
</gene>
<dbReference type="InterPro" id="IPR011004">
    <property type="entry name" value="Trimer_LpxA-like_sf"/>
</dbReference>